<dbReference type="SUPFAM" id="SSF52058">
    <property type="entry name" value="L domain-like"/>
    <property type="match status" value="1"/>
</dbReference>
<feature type="signal peptide" evidence="4">
    <location>
        <begin position="1"/>
        <end position="20"/>
    </location>
</feature>
<dbReference type="GO" id="GO:0016020">
    <property type="term" value="C:membrane"/>
    <property type="evidence" value="ECO:0007669"/>
    <property type="project" value="UniProtKB-SubCell"/>
</dbReference>
<organism evidence="6 7">
    <name type="scientific">Spirodela intermedia</name>
    <name type="common">Intermediate duckweed</name>
    <dbReference type="NCBI Taxonomy" id="51605"/>
    <lineage>
        <taxon>Eukaryota</taxon>
        <taxon>Viridiplantae</taxon>
        <taxon>Streptophyta</taxon>
        <taxon>Embryophyta</taxon>
        <taxon>Tracheophyta</taxon>
        <taxon>Spermatophyta</taxon>
        <taxon>Magnoliopsida</taxon>
        <taxon>Liliopsida</taxon>
        <taxon>Araceae</taxon>
        <taxon>Lemnoideae</taxon>
        <taxon>Spirodela</taxon>
    </lineage>
</organism>
<evidence type="ECO:0000256" key="3">
    <source>
        <dbReference type="SAM" id="Phobius"/>
    </source>
</evidence>
<dbReference type="Gene3D" id="3.80.10.10">
    <property type="entry name" value="Ribonuclease Inhibitor"/>
    <property type="match status" value="1"/>
</dbReference>
<keyword evidence="4" id="KW-0732">Signal</keyword>
<dbReference type="PANTHER" id="PTHR45631">
    <property type="entry name" value="OS07G0107800 PROTEIN-RELATED"/>
    <property type="match status" value="1"/>
</dbReference>
<name>A0A7I8LJU8_SPIIN</name>
<evidence type="ECO:0000313" key="6">
    <source>
        <dbReference type="EMBL" id="CAA7410060.1"/>
    </source>
</evidence>
<feature type="domain" description="Protein kinase" evidence="5">
    <location>
        <begin position="156"/>
        <end position="531"/>
    </location>
</feature>
<gene>
    <name evidence="6" type="ORF">SI8410_17020738</name>
</gene>
<protein>
    <recommendedName>
        <fullName evidence="5">Protein kinase domain-containing protein</fullName>
    </recommendedName>
</protein>
<dbReference type="AlphaFoldDB" id="A0A7I8LJU8"/>
<keyword evidence="3" id="KW-0812">Transmembrane</keyword>
<evidence type="ECO:0000256" key="4">
    <source>
        <dbReference type="SAM" id="SignalP"/>
    </source>
</evidence>
<dbReference type="PROSITE" id="PS50011">
    <property type="entry name" value="PROTEIN_KINASE_DOM"/>
    <property type="match status" value="1"/>
</dbReference>
<feature type="region of interest" description="Disordered" evidence="2">
    <location>
        <begin position="283"/>
        <end position="302"/>
    </location>
</feature>
<keyword evidence="3" id="KW-1133">Transmembrane helix</keyword>
<dbReference type="Pfam" id="PF12819">
    <property type="entry name" value="Malectin_like"/>
    <property type="match status" value="2"/>
</dbReference>
<dbReference type="GO" id="GO:0005524">
    <property type="term" value="F:ATP binding"/>
    <property type="evidence" value="ECO:0007669"/>
    <property type="project" value="InterPro"/>
</dbReference>
<accession>A0A7I8LJU8</accession>
<dbReference type="OrthoDB" id="2017114at2759"/>
<dbReference type="InterPro" id="IPR001245">
    <property type="entry name" value="Ser-Thr/Tyr_kinase_cat_dom"/>
</dbReference>
<evidence type="ECO:0000256" key="2">
    <source>
        <dbReference type="SAM" id="MobiDB-lite"/>
    </source>
</evidence>
<sequence>MAATGWRVLLLGVLAMAASAQSLPQIGFNSIDCGLGGDSNYTEALERDGAFLHRSEQKGLSGIGTYYADLRSFPDGVRNCYALGSVESGGKYLVRADFLTVVVGQFNRLEIIAVAPAESIQVCLVDTGGGTPFVSMLELRPLLYSMYPMANQSQSLLLLGNRENYGWGSVIRNLSHSGLSGGIPPLISNLTALQSLGIPANLEKLPALSFLNLASNNLTGPLPPILYEKSQNGSISLSTVNICETREQKRKSIVPIAIAISAALAVAFVILIIVCKVKRRKANDSPSKTQGSYGKKDGEENSLHHERAKEFRAEAELLTRVHHKNLVSLLGYCYDNLSLVYEFIAKGSLADHLSGDKGSIDNLCWRERLRIATEAAQAKLSDFELSRAFPNEGLTHTSTAVAGTPGYLDLEYYQTYRLNEKSDLYSFGIVLLELLTGEQPITVGSNAEKTHIVQRVQAVGIAMSCTSPESNSRPTMSDVVVQLKECMSTEESTGQSSDVDTNEMNRLPVHMGPWTGHLRDNIARGRGHEIFLGGA</sequence>
<comment type="subcellular location">
    <subcellularLocation>
        <location evidence="1">Membrane</location>
        <topology evidence="1">Single-pass membrane protein</topology>
    </subcellularLocation>
</comment>
<reference evidence="6" key="1">
    <citation type="submission" date="2020-02" db="EMBL/GenBank/DDBJ databases">
        <authorList>
            <person name="Scholz U."/>
            <person name="Mascher M."/>
            <person name="Fiebig A."/>
        </authorList>
    </citation>
    <scope>NUCLEOTIDE SEQUENCE</scope>
</reference>
<dbReference type="EMBL" id="LR746280">
    <property type="protein sequence ID" value="CAA7410060.1"/>
    <property type="molecule type" value="Genomic_DNA"/>
</dbReference>
<keyword evidence="7" id="KW-1185">Reference proteome</keyword>
<feature type="chain" id="PRO_5029879006" description="Protein kinase domain-containing protein" evidence="4">
    <location>
        <begin position="21"/>
        <end position="535"/>
    </location>
</feature>
<dbReference type="Proteomes" id="UP000663760">
    <property type="component" value="Chromosome 17"/>
</dbReference>
<evidence type="ECO:0000256" key="1">
    <source>
        <dbReference type="ARBA" id="ARBA00004167"/>
    </source>
</evidence>
<evidence type="ECO:0000313" key="7">
    <source>
        <dbReference type="Proteomes" id="UP000663760"/>
    </source>
</evidence>
<dbReference type="InterPro" id="IPR024788">
    <property type="entry name" value="Malectin-like_Carb-bd_dom"/>
</dbReference>
<keyword evidence="3" id="KW-0472">Membrane</keyword>
<dbReference type="Gene3D" id="1.10.510.10">
    <property type="entry name" value="Transferase(Phosphotransferase) domain 1"/>
    <property type="match status" value="2"/>
</dbReference>
<evidence type="ECO:0000259" key="5">
    <source>
        <dbReference type="PROSITE" id="PS50011"/>
    </source>
</evidence>
<dbReference type="GO" id="GO:0004672">
    <property type="term" value="F:protein kinase activity"/>
    <property type="evidence" value="ECO:0007669"/>
    <property type="project" value="InterPro"/>
</dbReference>
<dbReference type="InterPro" id="IPR000719">
    <property type="entry name" value="Prot_kinase_dom"/>
</dbReference>
<feature type="transmembrane region" description="Helical" evidence="3">
    <location>
        <begin position="253"/>
        <end position="275"/>
    </location>
</feature>
<proteinExistence type="predicted"/>
<dbReference type="PANTHER" id="PTHR45631:SF202">
    <property type="entry name" value="SENESCENCE-INDUCED RECEPTOR-LIKE SERINE_THREONINE-PROTEIN KINASE"/>
    <property type="match status" value="1"/>
</dbReference>
<dbReference type="InterPro" id="IPR032675">
    <property type="entry name" value="LRR_dom_sf"/>
</dbReference>
<dbReference type="SUPFAM" id="SSF56112">
    <property type="entry name" value="Protein kinase-like (PK-like)"/>
    <property type="match status" value="1"/>
</dbReference>
<dbReference type="InterPro" id="IPR011009">
    <property type="entry name" value="Kinase-like_dom_sf"/>
</dbReference>
<dbReference type="Pfam" id="PF07714">
    <property type="entry name" value="PK_Tyr_Ser-Thr"/>
    <property type="match status" value="1"/>
</dbReference>